<feature type="disulfide bond" evidence="13">
    <location>
        <begin position="665"/>
        <end position="689"/>
    </location>
</feature>
<evidence type="ECO:0000259" key="17">
    <source>
        <dbReference type="SMART" id="SM00187"/>
    </source>
</evidence>
<evidence type="ECO:0000256" key="12">
    <source>
        <dbReference type="ARBA" id="ARBA00023180"/>
    </source>
</evidence>
<dbReference type="SUPFAM" id="SSF69179">
    <property type="entry name" value="Integrin domains"/>
    <property type="match status" value="1"/>
</dbReference>
<dbReference type="InterPro" id="IPR057073">
    <property type="entry name" value="EGF_integrin_2"/>
</dbReference>
<feature type="disulfide bond" evidence="13">
    <location>
        <begin position="645"/>
        <end position="714"/>
    </location>
</feature>
<dbReference type="Pfam" id="PF00362">
    <property type="entry name" value="Integrin_beta"/>
    <property type="match status" value="1"/>
</dbReference>
<dbReference type="Gene3D" id="2.10.25.10">
    <property type="entry name" value="Laminin"/>
    <property type="match status" value="1"/>
</dbReference>
<dbReference type="InterPro" id="IPR012896">
    <property type="entry name" value="Integrin_bsu_tail"/>
</dbReference>
<name>G9JKY4_PINFU</name>
<dbReference type="Gene3D" id="1.20.5.100">
    <property type="entry name" value="Cytochrome c1, transmembrane anchor, C-terminal"/>
    <property type="match status" value="1"/>
</dbReference>
<evidence type="ECO:0000256" key="15">
    <source>
        <dbReference type="SAM" id="Phobius"/>
    </source>
</evidence>
<evidence type="ECO:0000256" key="16">
    <source>
        <dbReference type="SAM" id="SignalP"/>
    </source>
</evidence>
<feature type="disulfide bond" evidence="13">
    <location>
        <begin position="533"/>
        <end position="565"/>
    </location>
</feature>
<feature type="disulfide bond" evidence="13">
    <location>
        <begin position="251"/>
        <end position="292"/>
    </location>
</feature>
<feature type="disulfide bond" evidence="13">
    <location>
        <begin position="575"/>
        <end position="604"/>
    </location>
</feature>
<evidence type="ECO:0000256" key="4">
    <source>
        <dbReference type="ARBA" id="ARBA00022692"/>
    </source>
</evidence>
<dbReference type="Gene3D" id="3.40.50.410">
    <property type="entry name" value="von Willebrand factor, type A domain"/>
    <property type="match status" value="1"/>
</dbReference>
<dbReference type="SMART" id="SM01242">
    <property type="entry name" value="Integrin_B_tail"/>
    <property type="match status" value="1"/>
</dbReference>
<feature type="disulfide bond" evidence="13">
    <location>
        <begin position="610"/>
        <end position="615"/>
    </location>
</feature>
<feature type="disulfide bond" evidence="13">
    <location>
        <begin position="573"/>
        <end position="578"/>
    </location>
</feature>
<dbReference type="EMBL" id="JN864760">
    <property type="protein sequence ID" value="AEW68337.1"/>
    <property type="molecule type" value="mRNA"/>
</dbReference>
<dbReference type="PIRSF" id="PIRSF002512">
    <property type="entry name" value="Integrin_B"/>
    <property type="match status" value="1"/>
</dbReference>
<feature type="disulfide bond" evidence="13">
    <location>
        <begin position="538"/>
        <end position="548"/>
    </location>
</feature>
<dbReference type="GO" id="GO:0009986">
    <property type="term" value="C:cell surface"/>
    <property type="evidence" value="ECO:0007669"/>
    <property type="project" value="TreeGrafter"/>
</dbReference>
<dbReference type="InterPro" id="IPR036465">
    <property type="entry name" value="vWFA_dom_sf"/>
</dbReference>
<dbReference type="SUPFAM" id="SSF103575">
    <property type="entry name" value="Plexin repeat"/>
    <property type="match status" value="1"/>
</dbReference>
<comment type="similarity">
    <text evidence="2 14">Belongs to the integrin beta chain family.</text>
</comment>
<evidence type="ECO:0000256" key="14">
    <source>
        <dbReference type="RuleBase" id="RU000633"/>
    </source>
</evidence>
<evidence type="ECO:0000256" key="6">
    <source>
        <dbReference type="ARBA" id="ARBA00022737"/>
    </source>
</evidence>
<feature type="disulfide bond" evidence="13">
    <location>
        <begin position="580"/>
        <end position="589"/>
    </location>
</feature>
<keyword evidence="8 15" id="KW-1133">Transmembrane helix</keyword>
<comment type="subcellular location">
    <subcellularLocation>
        <location evidence="1 14">Cell membrane</location>
        <topology evidence="1 14">Single-pass type I membrane protein</topology>
    </subcellularLocation>
</comment>
<dbReference type="AlphaFoldDB" id="G9JKY4"/>
<keyword evidence="7 14" id="KW-0130">Cell adhesion</keyword>
<keyword evidence="5 16" id="KW-0732">Signal</keyword>
<keyword evidence="4 14" id="KW-0812">Transmembrane</keyword>
<feature type="transmembrane region" description="Helical" evidence="15">
    <location>
        <begin position="723"/>
        <end position="745"/>
    </location>
</feature>
<feature type="disulfide bond" evidence="13">
    <location>
        <begin position="531"/>
        <end position="536"/>
    </location>
</feature>
<evidence type="ECO:0000256" key="8">
    <source>
        <dbReference type="ARBA" id="ARBA00022989"/>
    </source>
</evidence>
<dbReference type="SUPFAM" id="SSF57196">
    <property type="entry name" value="EGF/Laminin"/>
    <property type="match status" value="1"/>
</dbReference>
<protein>
    <recommendedName>
        <fullName evidence="14">Integrin beta</fullName>
    </recommendedName>
</protein>
<feature type="domain" description="Integrin beta subunit cytoplasmic" evidence="18">
    <location>
        <begin position="743"/>
        <end position="789"/>
    </location>
</feature>
<feature type="disulfide bond" evidence="13">
    <location>
        <begin position="495"/>
        <end position="504"/>
    </location>
</feature>
<evidence type="ECO:0000256" key="10">
    <source>
        <dbReference type="ARBA" id="ARBA00023136"/>
    </source>
</evidence>
<evidence type="ECO:0000259" key="18">
    <source>
        <dbReference type="SMART" id="SM01241"/>
    </source>
</evidence>
<evidence type="ECO:0000256" key="11">
    <source>
        <dbReference type="ARBA" id="ARBA00023157"/>
    </source>
</evidence>
<dbReference type="SUPFAM" id="SSF69687">
    <property type="entry name" value="Integrin beta tail domain"/>
    <property type="match status" value="1"/>
</dbReference>
<reference evidence="20" key="1">
    <citation type="submission" date="2011-10" db="EMBL/GenBank/DDBJ databases">
        <authorList>
            <person name="Liu J."/>
            <person name="Liu S.T."/>
            <person name="Zhou Y.J."/>
        </authorList>
    </citation>
    <scope>NUCLEOTIDE SEQUENCE</scope>
</reference>
<evidence type="ECO:0000259" key="19">
    <source>
        <dbReference type="SMART" id="SM01242"/>
    </source>
</evidence>
<organism evidence="20">
    <name type="scientific">Pinctada fucata</name>
    <name type="common">Akoya pearl oyster</name>
    <name type="synonym">Pinctada imbricata fucata</name>
    <dbReference type="NCBI Taxonomy" id="50426"/>
    <lineage>
        <taxon>Eukaryota</taxon>
        <taxon>Metazoa</taxon>
        <taxon>Spiralia</taxon>
        <taxon>Lophotrochozoa</taxon>
        <taxon>Mollusca</taxon>
        <taxon>Bivalvia</taxon>
        <taxon>Autobranchia</taxon>
        <taxon>Pteriomorphia</taxon>
        <taxon>Pterioida</taxon>
        <taxon>Pterioidea</taxon>
        <taxon>Pteriidae</taxon>
        <taxon>Pinctada</taxon>
    </lineage>
</organism>
<dbReference type="GO" id="GO:0016477">
    <property type="term" value="P:cell migration"/>
    <property type="evidence" value="ECO:0007669"/>
    <property type="project" value="TreeGrafter"/>
</dbReference>
<sequence length="800" mass="88292">MDITRSFSFILLLLSVIVAVSEAQTFNCTGSYCGECTIKGPDCAWCRQLNFTSMSRCGTVTQLMNAGCPSESIVRRKRSRVEILQADPLEDGGNGRESVQLTPQHVKVYLVPNEREYNNFSISYKVARNFPLDLYFLNDPSFTMRGLRTQLQQVAQSISDEINKTTTDYRFGLGTSMDKVALPFTRTAPTHKQNPCFGTSFLCDPPYSYIHRFSLSNNVPGFISAVNAVNLTANFDSPEGLFDGLMQAMVCGSKIGWRSKARRMLVYATDINFHMAGDGRLAGILPPNDGKCHLDASGMYTMAELQDYPSIGHLRKVAAENNVNVIFTIGGDTRSQEEINRIRTRYYDRLAAILPGAAATELTPTADNIVTIVSENYRRLRETVVLEVKDLDTTDIQAIRFFSSCYSDVPNEIATCTGLTVDRQVDFMVIIETNLQVCPAMRNLTFNIVPQGSEDRVQVDVEWDCDCDCEKEGQVTRAAEYCNRNGDLKCGICDCYTGWTGAFCDCDETKPEIEACSGGNSTEICSGVGECQCGMCRCENDDVSGKYCECDRTKCDIPSGKDERCGGQGQGVCDCNTCRCQGNYYGSSCQCNDDLCRNENGTICSDKGTCDCDVCRCTAGYAGRFCDRCTAANCTENPCSSQRQCVLCTAFLEGTLDQTACQEQCAHVEVVSVIDPADNFCRFLTGDGCYVEYTYDIVNGTLAAVRVRGTKVGCVEAANLTTIGVGIAGAILAIGVLLLIIWKLLTMLYDGIEYSKFEREVQNPTWERQENPIFKECVTTFQNPVHETNMNGTDTEKGMM</sequence>
<evidence type="ECO:0000256" key="1">
    <source>
        <dbReference type="ARBA" id="ARBA00004251"/>
    </source>
</evidence>
<dbReference type="GO" id="GO:0033627">
    <property type="term" value="P:cell adhesion mediated by integrin"/>
    <property type="evidence" value="ECO:0007669"/>
    <property type="project" value="TreeGrafter"/>
</dbReference>
<keyword evidence="12" id="KW-0325">Glycoprotein</keyword>
<dbReference type="PANTHER" id="PTHR10082:SF60">
    <property type="entry name" value="INTEGRIN BETA-PS"/>
    <property type="match status" value="1"/>
</dbReference>
<dbReference type="InterPro" id="IPR032695">
    <property type="entry name" value="Integrin_dom_sf"/>
</dbReference>
<keyword evidence="9 14" id="KW-0401">Integrin</keyword>
<evidence type="ECO:0000256" key="2">
    <source>
        <dbReference type="ARBA" id="ARBA00007449"/>
    </source>
</evidence>
<feature type="disulfide bond" evidence="13">
    <location>
        <begin position="617"/>
        <end position="626"/>
    </location>
</feature>
<dbReference type="InterPro" id="IPR014836">
    <property type="entry name" value="Integrin_bsu_cyt_dom"/>
</dbReference>
<keyword evidence="6" id="KW-0677">Repeat</keyword>
<dbReference type="GO" id="GO:0005925">
    <property type="term" value="C:focal adhesion"/>
    <property type="evidence" value="ECO:0007669"/>
    <property type="project" value="TreeGrafter"/>
</dbReference>
<dbReference type="InterPro" id="IPR057243">
    <property type="entry name" value="Integrin_I-EGF_CS"/>
</dbReference>
<feature type="disulfide bond" evidence="13">
    <location>
        <begin position="46"/>
        <end position="57"/>
    </location>
</feature>
<dbReference type="Pfam" id="PF08725">
    <property type="entry name" value="Integrin_b_cyt"/>
    <property type="match status" value="1"/>
</dbReference>
<feature type="disulfide bond" evidence="13">
    <location>
        <begin position="196"/>
        <end position="203"/>
    </location>
</feature>
<dbReference type="GO" id="GO:0098609">
    <property type="term" value="P:cell-cell adhesion"/>
    <property type="evidence" value="ECO:0007669"/>
    <property type="project" value="TreeGrafter"/>
</dbReference>
<feature type="disulfide bond" evidence="13">
    <location>
        <begin position="550"/>
        <end position="555"/>
    </location>
</feature>
<dbReference type="GO" id="GO:0007229">
    <property type="term" value="P:integrin-mediated signaling pathway"/>
    <property type="evidence" value="ECO:0007669"/>
    <property type="project" value="UniProtKB-KW"/>
</dbReference>
<proteinExistence type="evidence at transcript level"/>
<feature type="domain" description="Integrin beta subunit VWA" evidence="17">
    <location>
        <begin position="33"/>
        <end position="467"/>
    </location>
</feature>
<dbReference type="Pfam" id="PF23105">
    <property type="entry name" value="EGF_integrin"/>
    <property type="match status" value="1"/>
</dbReference>
<keyword evidence="10 15" id="KW-0472">Membrane</keyword>
<dbReference type="PRINTS" id="PR01186">
    <property type="entry name" value="INTEGRINB"/>
</dbReference>
<evidence type="ECO:0000256" key="13">
    <source>
        <dbReference type="PIRSR" id="PIRSR002512-1"/>
    </source>
</evidence>
<evidence type="ECO:0000256" key="9">
    <source>
        <dbReference type="ARBA" id="ARBA00023037"/>
    </source>
</evidence>
<feature type="signal peptide" evidence="16">
    <location>
        <begin position="1"/>
        <end position="23"/>
    </location>
</feature>
<dbReference type="InterPro" id="IPR036349">
    <property type="entry name" value="Integrin_bsu_tail_dom_sf"/>
</dbReference>
<dbReference type="InterPro" id="IPR002369">
    <property type="entry name" value="Integrin_bsu_VWA"/>
</dbReference>
<accession>G9JKY4</accession>
<evidence type="ECO:0000256" key="5">
    <source>
        <dbReference type="ARBA" id="ARBA00022729"/>
    </source>
</evidence>
<feature type="chain" id="PRO_5003522677" description="Integrin beta" evidence="16">
    <location>
        <begin position="24"/>
        <end position="800"/>
    </location>
</feature>
<keyword evidence="3" id="KW-1003">Cell membrane</keyword>
<feature type="disulfide bond" evidence="13">
    <location>
        <begin position="639"/>
        <end position="648"/>
    </location>
</feature>
<feature type="disulfide bond" evidence="13">
    <location>
        <begin position="612"/>
        <end position="661"/>
    </location>
</feature>
<dbReference type="Gene3D" id="2.170.300.10">
    <property type="entry name" value="Tie2 ligand-binding domain superfamily"/>
    <property type="match status" value="1"/>
</dbReference>
<feature type="disulfide bond" evidence="13">
    <location>
        <begin position="405"/>
        <end position="416"/>
    </location>
</feature>
<evidence type="ECO:0000256" key="3">
    <source>
        <dbReference type="ARBA" id="ARBA00022475"/>
    </source>
</evidence>
<feature type="disulfide bond" evidence="13">
    <location>
        <begin position="465"/>
        <end position="469"/>
    </location>
</feature>
<feature type="disulfide bond" evidence="13">
    <location>
        <begin position="36"/>
        <end position="68"/>
    </location>
</feature>
<dbReference type="InterPro" id="IPR015812">
    <property type="entry name" value="Integrin_bsu"/>
</dbReference>
<dbReference type="GO" id="GO:0005178">
    <property type="term" value="F:integrin binding"/>
    <property type="evidence" value="ECO:0007669"/>
    <property type="project" value="TreeGrafter"/>
</dbReference>
<evidence type="ECO:0000256" key="7">
    <source>
        <dbReference type="ARBA" id="ARBA00022889"/>
    </source>
</evidence>
<dbReference type="PANTHER" id="PTHR10082">
    <property type="entry name" value="INTEGRIN BETA SUBUNIT"/>
    <property type="match status" value="1"/>
</dbReference>
<dbReference type="GO" id="GO:0008305">
    <property type="term" value="C:integrin complex"/>
    <property type="evidence" value="ECO:0007669"/>
    <property type="project" value="TreeGrafter"/>
</dbReference>
<evidence type="ECO:0000313" key="20">
    <source>
        <dbReference type="EMBL" id="AEW68337.1"/>
    </source>
</evidence>
<dbReference type="Gene3D" id="2.60.40.1510">
    <property type="entry name" value="ntegrin, alpha v. Chain A, domain 3"/>
    <property type="match status" value="1"/>
</dbReference>
<dbReference type="PROSITE" id="PS00243">
    <property type="entry name" value="I_EGF_1"/>
    <property type="match status" value="1"/>
</dbReference>
<feature type="disulfide bond" evidence="13">
    <location>
        <begin position="591"/>
        <end position="596"/>
    </location>
</feature>
<dbReference type="SMART" id="SM00187">
    <property type="entry name" value="INB"/>
    <property type="match status" value="1"/>
</dbReference>
<feature type="domain" description="Integrin beta subunit tail" evidence="19">
    <location>
        <begin position="639"/>
        <end position="719"/>
    </location>
</feature>
<keyword evidence="11 13" id="KW-1015">Disulfide bond</keyword>
<dbReference type="GO" id="GO:0007160">
    <property type="term" value="P:cell-matrix adhesion"/>
    <property type="evidence" value="ECO:0007669"/>
    <property type="project" value="TreeGrafter"/>
</dbReference>
<dbReference type="SUPFAM" id="SSF53300">
    <property type="entry name" value="vWA-like"/>
    <property type="match status" value="1"/>
</dbReference>
<feature type="disulfide bond" evidence="13">
    <location>
        <begin position="490"/>
        <end position="525"/>
    </location>
</feature>
<feature type="disulfide bond" evidence="13">
    <location>
        <begin position="33"/>
        <end position="43"/>
    </location>
</feature>
<dbReference type="SMART" id="SM01241">
    <property type="entry name" value="Integrin_b_cyt"/>
    <property type="match status" value="1"/>
</dbReference>